<keyword evidence="3" id="KW-1185">Reference proteome</keyword>
<proteinExistence type="predicted"/>
<dbReference type="GeneID" id="30970724"/>
<reference evidence="3" key="1">
    <citation type="journal article" date="2017" name="Genome Biol.">
        <title>Comparative genomics reveals high biological diversity and specific adaptations in the industrially and medically important fungal genus Aspergillus.</title>
        <authorList>
            <person name="de Vries R.P."/>
            <person name="Riley R."/>
            <person name="Wiebenga A."/>
            <person name="Aguilar-Osorio G."/>
            <person name="Amillis S."/>
            <person name="Uchima C.A."/>
            <person name="Anderluh G."/>
            <person name="Asadollahi M."/>
            <person name="Askin M."/>
            <person name="Barry K."/>
            <person name="Battaglia E."/>
            <person name="Bayram O."/>
            <person name="Benocci T."/>
            <person name="Braus-Stromeyer S.A."/>
            <person name="Caldana C."/>
            <person name="Canovas D."/>
            <person name="Cerqueira G.C."/>
            <person name="Chen F."/>
            <person name="Chen W."/>
            <person name="Choi C."/>
            <person name="Clum A."/>
            <person name="Dos Santos R.A."/>
            <person name="Damasio A.R."/>
            <person name="Diallinas G."/>
            <person name="Emri T."/>
            <person name="Fekete E."/>
            <person name="Flipphi M."/>
            <person name="Freyberg S."/>
            <person name="Gallo A."/>
            <person name="Gournas C."/>
            <person name="Habgood R."/>
            <person name="Hainaut M."/>
            <person name="Harispe M.L."/>
            <person name="Henrissat B."/>
            <person name="Hilden K.S."/>
            <person name="Hope R."/>
            <person name="Hossain A."/>
            <person name="Karabika E."/>
            <person name="Karaffa L."/>
            <person name="Karanyi Z."/>
            <person name="Krasevec N."/>
            <person name="Kuo A."/>
            <person name="Kusch H."/>
            <person name="LaButti K."/>
            <person name="Lagendijk E.L."/>
            <person name="Lapidus A."/>
            <person name="Levasseur A."/>
            <person name="Lindquist E."/>
            <person name="Lipzen A."/>
            <person name="Logrieco A.F."/>
            <person name="MacCabe A."/>
            <person name="Maekelae M.R."/>
            <person name="Malavazi I."/>
            <person name="Melin P."/>
            <person name="Meyer V."/>
            <person name="Mielnichuk N."/>
            <person name="Miskei M."/>
            <person name="Molnar A.P."/>
            <person name="Mule G."/>
            <person name="Ngan C.Y."/>
            <person name="Orejas M."/>
            <person name="Orosz E."/>
            <person name="Ouedraogo J.P."/>
            <person name="Overkamp K.M."/>
            <person name="Park H.-S."/>
            <person name="Perrone G."/>
            <person name="Piumi F."/>
            <person name="Punt P.J."/>
            <person name="Ram A.F."/>
            <person name="Ramon A."/>
            <person name="Rauscher S."/>
            <person name="Record E."/>
            <person name="Riano-Pachon D.M."/>
            <person name="Robert V."/>
            <person name="Roehrig J."/>
            <person name="Ruller R."/>
            <person name="Salamov A."/>
            <person name="Salih N.S."/>
            <person name="Samson R.A."/>
            <person name="Sandor E."/>
            <person name="Sanguinetti M."/>
            <person name="Schuetze T."/>
            <person name="Sepcic K."/>
            <person name="Shelest E."/>
            <person name="Sherlock G."/>
            <person name="Sophianopoulou V."/>
            <person name="Squina F.M."/>
            <person name="Sun H."/>
            <person name="Susca A."/>
            <person name="Todd R.B."/>
            <person name="Tsang A."/>
            <person name="Unkles S.E."/>
            <person name="van de Wiele N."/>
            <person name="van Rossen-Uffink D."/>
            <person name="Oliveira J.V."/>
            <person name="Vesth T.C."/>
            <person name="Visser J."/>
            <person name="Yu J.-H."/>
            <person name="Zhou M."/>
            <person name="Andersen M.R."/>
            <person name="Archer D.B."/>
            <person name="Baker S.E."/>
            <person name="Benoit I."/>
            <person name="Brakhage A.A."/>
            <person name="Braus G.H."/>
            <person name="Fischer R."/>
            <person name="Frisvad J.C."/>
            <person name="Goldman G.H."/>
            <person name="Houbraken J."/>
            <person name="Oakley B."/>
            <person name="Pocsi I."/>
            <person name="Scazzocchio C."/>
            <person name="Seiboth B."/>
            <person name="vanKuyk P.A."/>
            <person name="Wortman J."/>
            <person name="Dyer P.S."/>
            <person name="Grigoriev I.V."/>
        </authorList>
    </citation>
    <scope>NUCLEOTIDE SEQUENCE [LARGE SCALE GENOMIC DNA]</scope>
    <source>
        <strain evidence="3">ATCC 16872 / CBS 172.66 / WB 5094</strain>
    </source>
</reference>
<protein>
    <submittedName>
        <fullName evidence="2">Uncharacterized protein</fullName>
    </submittedName>
</protein>
<dbReference type="Proteomes" id="UP000184546">
    <property type="component" value="Unassembled WGS sequence"/>
</dbReference>
<accession>A0A1L9WIU5</accession>
<gene>
    <name evidence="2" type="ORF">ASPACDRAFT_126303</name>
</gene>
<organism evidence="2 3">
    <name type="scientific">Aspergillus aculeatus (strain ATCC 16872 / CBS 172.66 / WB 5094)</name>
    <dbReference type="NCBI Taxonomy" id="690307"/>
    <lineage>
        <taxon>Eukaryota</taxon>
        <taxon>Fungi</taxon>
        <taxon>Dikarya</taxon>
        <taxon>Ascomycota</taxon>
        <taxon>Pezizomycotina</taxon>
        <taxon>Eurotiomycetes</taxon>
        <taxon>Eurotiomycetidae</taxon>
        <taxon>Eurotiales</taxon>
        <taxon>Aspergillaceae</taxon>
        <taxon>Aspergillus</taxon>
        <taxon>Aspergillus subgen. Circumdati</taxon>
    </lineage>
</organism>
<evidence type="ECO:0000256" key="1">
    <source>
        <dbReference type="SAM" id="MobiDB-lite"/>
    </source>
</evidence>
<sequence>MAGLHGLSMLVPVSGERLHWGSTNGVHFGGSVQYQSLNIFLATTHQLIPSGVLRVMAHIGGMPTRKRGRARRPPQPYRHRQTTPAL</sequence>
<dbReference type="RefSeq" id="XP_020052375.1">
    <property type="nucleotide sequence ID" value="XM_020196910.1"/>
</dbReference>
<dbReference type="EMBL" id="KV878987">
    <property type="protein sequence ID" value="OJJ96035.1"/>
    <property type="molecule type" value="Genomic_DNA"/>
</dbReference>
<evidence type="ECO:0000313" key="3">
    <source>
        <dbReference type="Proteomes" id="UP000184546"/>
    </source>
</evidence>
<dbReference type="AlphaFoldDB" id="A0A1L9WIU5"/>
<feature type="compositionally biased region" description="Basic residues" evidence="1">
    <location>
        <begin position="64"/>
        <end position="86"/>
    </location>
</feature>
<evidence type="ECO:0000313" key="2">
    <source>
        <dbReference type="EMBL" id="OJJ96035.1"/>
    </source>
</evidence>
<dbReference type="VEuPathDB" id="FungiDB:ASPACDRAFT_126303"/>
<name>A0A1L9WIU5_ASPA1</name>
<feature type="region of interest" description="Disordered" evidence="1">
    <location>
        <begin position="60"/>
        <end position="86"/>
    </location>
</feature>